<keyword evidence="2" id="KW-1185">Reference proteome</keyword>
<reference evidence="1 2" key="1">
    <citation type="journal article" date="2013" name="Genome Announc.">
        <title>Genome Sequence of Moraxella macacae 0408225, a Novel Bacterial Species Isolated from a Cynomolgus Macaque with Epistaxis.</title>
        <authorList>
            <person name="Ladner J.T."/>
            <person name="Whitehouse C.A."/>
            <person name="Koroleva G.I."/>
            <person name="Palacios G.F."/>
        </authorList>
    </citation>
    <scope>NUCLEOTIDE SEQUENCE [LARGE SCALE GENOMIC DNA]</scope>
    <source>
        <strain evidence="1 2">0408225</strain>
    </source>
</reference>
<accession>L2F6M3</accession>
<organism evidence="1 2">
    <name type="scientific">Moraxella macacae 0408225</name>
    <dbReference type="NCBI Taxonomy" id="1230338"/>
    <lineage>
        <taxon>Bacteria</taxon>
        <taxon>Pseudomonadati</taxon>
        <taxon>Pseudomonadota</taxon>
        <taxon>Gammaproteobacteria</taxon>
        <taxon>Moraxellales</taxon>
        <taxon>Moraxellaceae</taxon>
        <taxon>Moraxella</taxon>
    </lineage>
</organism>
<evidence type="ECO:0000313" key="1">
    <source>
        <dbReference type="EMBL" id="ELA08724.1"/>
    </source>
</evidence>
<name>L2F6M3_9GAMM</name>
<proteinExistence type="predicted"/>
<evidence type="ECO:0008006" key="3">
    <source>
        <dbReference type="Google" id="ProtNLM"/>
    </source>
</evidence>
<evidence type="ECO:0000313" key="2">
    <source>
        <dbReference type="Proteomes" id="UP000023795"/>
    </source>
</evidence>
<dbReference type="EMBL" id="ANIN01000002">
    <property type="protein sequence ID" value="ELA08724.1"/>
    <property type="molecule type" value="Genomic_DNA"/>
</dbReference>
<comment type="caution">
    <text evidence="1">The sequence shown here is derived from an EMBL/GenBank/DDBJ whole genome shotgun (WGS) entry which is preliminary data.</text>
</comment>
<dbReference type="AlphaFoldDB" id="L2F6M3"/>
<protein>
    <recommendedName>
        <fullName evidence="3">DUF3077 domain-containing protein</fullName>
    </recommendedName>
</protein>
<dbReference type="STRING" id="1230338.MOMA_09201"/>
<dbReference type="RefSeq" id="WP_009502284.1">
    <property type="nucleotide sequence ID" value="NZ_ANIN01000002.1"/>
</dbReference>
<dbReference type="Proteomes" id="UP000023795">
    <property type="component" value="Unassembled WGS sequence"/>
</dbReference>
<gene>
    <name evidence="1" type="ORF">MOMA_09201</name>
</gene>
<dbReference type="PATRIC" id="fig|1230338.3.peg.1979"/>
<sequence length="93" mass="10023">MSITVNFNDNANCNVYHAPNQNYSYAVVKPHCSLSAIDASNAHLKCVVAMVNGLLVDPNYENDSHLIDSLHAISLNVGLALDMVNLANVKNSP</sequence>